<gene>
    <name evidence="2" type="ORF">OH76DRAFT_1479433</name>
</gene>
<dbReference type="OrthoDB" id="2756110at2759"/>
<reference evidence="2 3" key="1">
    <citation type="journal article" date="2018" name="Biotechnol. Biofuels">
        <title>Integrative visual omics of the white-rot fungus Polyporus brumalis exposes the biotechnological potential of its oxidative enzymes for delignifying raw plant biomass.</title>
        <authorList>
            <person name="Miyauchi S."/>
            <person name="Rancon A."/>
            <person name="Drula E."/>
            <person name="Hage H."/>
            <person name="Chaduli D."/>
            <person name="Favel A."/>
            <person name="Grisel S."/>
            <person name="Henrissat B."/>
            <person name="Herpoel-Gimbert I."/>
            <person name="Ruiz-Duenas F.J."/>
            <person name="Chevret D."/>
            <person name="Hainaut M."/>
            <person name="Lin J."/>
            <person name="Wang M."/>
            <person name="Pangilinan J."/>
            <person name="Lipzen A."/>
            <person name="Lesage-Meessen L."/>
            <person name="Navarro D."/>
            <person name="Riley R."/>
            <person name="Grigoriev I.V."/>
            <person name="Zhou S."/>
            <person name="Raouche S."/>
            <person name="Rosso M.N."/>
        </authorList>
    </citation>
    <scope>NUCLEOTIDE SEQUENCE [LARGE SCALE GENOMIC DNA]</scope>
    <source>
        <strain evidence="2 3">BRFM 1820</strain>
    </source>
</reference>
<evidence type="ECO:0000313" key="2">
    <source>
        <dbReference type="EMBL" id="RDX53632.1"/>
    </source>
</evidence>
<keyword evidence="3" id="KW-1185">Reference proteome</keyword>
<feature type="region of interest" description="Disordered" evidence="1">
    <location>
        <begin position="1"/>
        <end position="64"/>
    </location>
</feature>
<accession>A0A371DM81</accession>
<evidence type="ECO:0000256" key="1">
    <source>
        <dbReference type="SAM" id="MobiDB-lite"/>
    </source>
</evidence>
<organism evidence="2 3">
    <name type="scientific">Lentinus brumalis</name>
    <dbReference type="NCBI Taxonomy" id="2498619"/>
    <lineage>
        <taxon>Eukaryota</taxon>
        <taxon>Fungi</taxon>
        <taxon>Dikarya</taxon>
        <taxon>Basidiomycota</taxon>
        <taxon>Agaricomycotina</taxon>
        <taxon>Agaricomycetes</taxon>
        <taxon>Polyporales</taxon>
        <taxon>Polyporaceae</taxon>
        <taxon>Lentinus</taxon>
    </lineage>
</organism>
<feature type="compositionally biased region" description="Low complexity" evidence="1">
    <location>
        <begin position="29"/>
        <end position="40"/>
    </location>
</feature>
<name>A0A371DM81_9APHY</name>
<dbReference type="EMBL" id="KZ857386">
    <property type="protein sequence ID" value="RDX53632.1"/>
    <property type="molecule type" value="Genomic_DNA"/>
</dbReference>
<evidence type="ECO:0000313" key="3">
    <source>
        <dbReference type="Proteomes" id="UP000256964"/>
    </source>
</evidence>
<sequence>MADLCPPPQSPADAADPGKKSRRPKRDAAAQTGSDAAGASLDPGKRRREHKAHNAASELVKRPALDIQSPTGPMVIHINTQDYVVRPADLVAEPWVTEQQVRYIRKFITYASSGGPWFPIDRAPVPASWAIVRNNPRIMHRVHCNQPLFFWMVGSLVDIQLVGLQGAQLPTLHAFVKFLRACDRARAIDLHNSASSDIAREMAMLLAESPSSADEGPPAYDNVYDARFRFEGKSRMHKVNPARVLSGDIVLVECTLVRAEIAGGGTAASFVLNALYWLAEKPRPPAIPPSVAEFPDVITLDLS</sequence>
<dbReference type="Proteomes" id="UP000256964">
    <property type="component" value="Unassembled WGS sequence"/>
</dbReference>
<proteinExistence type="predicted"/>
<protein>
    <submittedName>
        <fullName evidence="2">Uncharacterized protein</fullName>
    </submittedName>
</protein>
<feature type="compositionally biased region" description="Pro residues" evidence="1">
    <location>
        <begin position="1"/>
        <end position="10"/>
    </location>
</feature>
<dbReference type="AlphaFoldDB" id="A0A371DM81"/>